<dbReference type="Proteomes" id="UP001266357">
    <property type="component" value="Unassembled WGS sequence"/>
</dbReference>
<dbReference type="PRINTS" id="PR00080">
    <property type="entry name" value="SDRFAMILY"/>
</dbReference>
<dbReference type="Pfam" id="PF00106">
    <property type="entry name" value="adh_short"/>
    <property type="match status" value="1"/>
</dbReference>
<dbReference type="InterPro" id="IPR020904">
    <property type="entry name" value="Sc_DH/Rdtase_CS"/>
</dbReference>
<evidence type="ECO:0000256" key="3">
    <source>
        <dbReference type="RuleBase" id="RU000363"/>
    </source>
</evidence>
<dbReference type="PROSITE" id="PS00061">
    <property type="entry name" value="ADH_SHORT"/>
    <property type="match status" value="1"/>
</dbReference>
<dbReference type="SUPFAM" id="SSF51735">
    <property type="entry name" value="NAD(P)-binding Rossmann-fold domains"/>
    <property type="match status" value="1"/>
</dbReference>
<accession>A0ABU3A3I6</accession>
<proteinExistence type="inferred from homology"/>
<dbReference type="RefSeq" id="WP_311583367.1">
    <property type="nucleotide sequence ID" value="NZ_JAVRIF010000008.1"/>
</dbReference>
<keyword evidence="5" id="KW-1185">Reference proteome</keyword>
<dbReference type="InterPro" id="IPR036291">
    <property type="entry name" value="NAD(P)-bd_dom_sf"/>
</dbReference>
<comment type="caution">
    <text evidence="4">The sequence shown here is derived from an EMBL/GenBank/DDBJ whole genome shotgun (WGS) entry which is preliminary data.</text>
</comment>
<evidence type="ECO:0000256" key="1">
    <source>
        <dbReference type="ARBA" id="ARBA00006484"/>
    </source>
</evidence>
<dbReference type="PRINTS" id="PR00081">
    <property type="entry name" value="GDHRDH"/>
</dbReference>
<evidence type="ECO:0000313" key="4">
    <source>
        <dbReference type="EMBL" id="MDT0604734.1"/>
    </source>
</evidence>
<sequence length="268" mass="29049">MMKKILITGATDGIGLETAKILASQGHHLLIHGRNPLKLQQTIQLLKEMSGGNQIDSYQADLSLFSDVNELTFKIKIEHEYLDAIINNAGVFKTGNTITDDGLDVRFMVNTIAPYIITKHLTPLLSENARVVNLSSAAQAPVNIDALLGKHVIDDDFQAYAQSKLALTVWSQEMAKSLKSNQVIVAVNPGSLLASKMVKEGFGLAGNDLSIGANILVEAVNSAEFLNASGKYFDNDAQQFSSPHKEAEDPAKCEQLMAALMVVTNVKR</sequence>
<evidence type="ECO:0000256" key="2">
    <source>
        <dbReference type="ARBA" id="ARBA00023002"/>
    </source>
</evidence>
<keyword evidence="2" id="KW-0560">Oxidoreductase</keyword>
<comment type="similarity">
    <text evidence="1 3">Belongs to the short-chain dehydrogenases/reductases (SDR) family.</text>
</comment>
<protein>
    <submittedName>
        <fullName evidence="4">SDR family NAD(P)-dependent oxidoreductase</fullName>
    </submittedName>
</protein>
<dbReference type="PANTHER" id="PTHR24320:SF148">
    <property type="entry name" value="NAD(P)-BINDING ROSSMANN-FOLD SUPERFAMILY PROTEIN"/>
    <property type="match status" value="1"/>
</dbReference>
<dbReference type="EMBL" id="JAVRIF010000008">
    <property type="protein sequence ID" value="MDT0604734.1"/>
    <property type="molecule type" value="Genomic_DNA"/>
</dbReference>
<evidence type="ECO:0000313" key="5">
    <source>
        <dbReference type="Proteomes" id="UP001266357"/>
    </source>
</evidence>
<organism evidence="4 5">
    <name type="scientific">Thalassotalea castellviae</name>
    <dbReference type="NCBI Taxonomy" id="3075612"/>
    <lineage>
        <taxon>Bacteria</taxon>
        <taxon>Pseudomonadati</taxon>
        <taxon>Pseudomonadota</taxon>
        <taxon>Gammaproteobacteria</taxon>
        <taxon>Alteromonadales</taxon>
        <taxon>Colwelliaceae</taxon>
        <taxon>Thalassotalea</taxon>
    </lineage>
</organism>
<dbReference type="Gene3D" id="3.40.50.720">
    <property type="entry name" value="NAD(P)-binding Rossmann-like Domain"/>
    <property type="match status" value="1"/>
</dbReference>
<gene>
    <name evidence="4" type="ORF">RM573_14085</name>
</gene>
<reference evidence="4 5" key="1">
    <citation type="submission" date="2023-09" db="EMBL/GenBank/DDBJ databases">
        <authorList>
            <person name="Rey-Velasco X."/>
        </authorList>
    </citation>
    <scope>NUCLEOTIDE SEQUENCE [LARGE SCALE GENOMIC DNA]</scope>
    <source>
        <strain evidence="4 5">W431</strain>
    </source>
</reference>
<dbReference type="PANTHER" id="PTHR24320">
    <property type="entry name" value="RETINOL DEHYDROGENASE"/>
    <property type="match status" value="1"/>
</dbReference>
<name>A0ABU3A3I6_9GAMM</name>
<dbReference type="InterPro" id="IPR002347">
    <property type="entry name" value="SDR_fam"/>
</dbReference>